<dbReference type="RefSeq" id="WP_197439776.1">
    <property type="nucleotide sequence ID" value="NZ_CP036316.1"/>
</dbReference>
<dbReference type="InterPro" id="IPR017871">
    <property type="entry name" value="ABC_transporter-like_CS"/>
</dbReference>
<keyword evidence="7" id="KW-1185">Reference proteome</keyword>
<dbReference type="Pfam" id="PF14524">
    <property type="entry name" value="Wzt_C"/>
    <property type="match status" value="1"/>
</dbReference>
<dbReference type="PROSITE" id="PS00211">
    <property type="entry name" value="ABC_TRANSPORTER_1"/>
    <property type="match status" value="1"/>
</dbReference>
<keyword evidence="3" id="KW-0547">Nucleotide-binding</keyword>
<keyword evidence="4 6" id="KW-0067">ATP-binding</keyword>
<dbReference type="SMART" id="SM00382">
    <property type="entry name" value="AAA"/>
    <property type="match status" value="1"/>
</dbReference>
<dbReference type="GO" id="GO:0016020">
    <property type="term" value="C:membrane"/>
    <property type="evidence" value="ECO:0007669"/>
    <property type="project" value="InterPro"/>
</dbReference>
<accession>A0A517TED7</accession>
<dbReference type="GO" id="GO:0140359">
    <property type="term" value="F:ABC-type transporter activity"/>
    <property type="evidence" value="ECO:0007669"/>
    <property type="project" value="InterPro"/>
</dbReference>
<dbReference type="Proteomes" id="UP000319976">
    <property type="component" value="Chromosome"/>
</dbReference>
<name>A0A517TED7_9PLAN</name>
<dbReference type="InterPro" id="IPR003593">
    <property type="entry name" value="AAA+_ATPase"/>
</dbReference>
<evidence type="ECO:0000256" key="3">
    <source>
        <dbReference type="ARBA" id="ARBA00022741"/>
    </source>
</evidence>
<dbReference type="Gene3D" id="3.40.50.300">
    <property type="entry name" value="P-loop containing nucleotide triphosphate hydrolases"/>
    <property type="match status" value="1"/>
</dbReference>
<protein>
    <submittedName>
        <fullName evidence="6">Teichoic acids export ATP-binding protein TagH</fullName>
    </submittedName>
</protein>
<dbReference type="PROSITE" id="PS50893">
    <property type="entry name" value="ABC_TRANSPORTER_2"/>
    <property type="match status" value="1"/>
</dbReference>
<dbReference type="CDD" id="cd10147">
    <property type="entry name" value="Wzt_C-like"/>
    <property type="match status" value="1"/>
</dbReference>
<evidence type="ECO:0000313" key="6">
    <source>
        <dbReference type="EMBL" id="QDT66733.1"/>
    </source>
</evidence>
<dbReference type="InterPro" id="IPR015860">
    <property type="entry name" value="ABC_transpr_TagH-like"/>
</dbReference>
<dbReference type="SUPFAM" id="SSF52540">
    <property type="entry name" value="P-loop containing nucleoside triphosphate hydrolases"/>
    <property type="match status" value="1"/>
</dbReference>
<dbReference type="InterPro" id="IPR003439">
    <property type="entry name" value="ABC_transporter-like_ATP-bd"/>
</dbReference>
<evidence type="ECO:0000313" key="7">
    <source>
        <dbReference type="Proteomes" id="UP000319976"/>
    </source>
</evidence>
<evidence type="ECO:0000256" key="4">
    <source>
        <dbReference type="ARBA" id="ARBA00022840"/>
    </source>
</evidence>
<dbReference type="InterPro" id="IPR027417">
    <property type="entry name" value="P-loop_NTPase"/>
</dbReference>
<sequence length="407" mass="45691">MSDILINIENVHKRYTRSLKRSLWYGVQDITQEFFGSKIPGNQLREEEFWAIKDLSFQVKRGECLGLIGPNGAGKSTLLKMINGLVKPDYGTITLRGRISALIELGAGFHPVLTGRENIYINGSILGMTKREIDSHFDEIVDFAEIGDALYAPVRTYSSGMRVRLGFAIAAVLKPDVLLIDEVLAVGDASFRGKCYNKIAELRTESAVILVSHNELQVSRLCNRAILLQNSQIISDGPTDKVLENYRNLTHTEPLHVRYGSGEVNISEVWFSNFRNEAVNEIEAGRPFRVNVELESLQHSGEVVLDITLRTMDDRPIAEINNYVNQELICIARGKRYHITVDINECQLNAGKYIVGAYALCENMIRHYDCHKNLSTLTVTGARTAVAAWQINGQWATRQCAFDNTIK</sequence>
<organism evidence="6 7">
    <name type="scientific">Calycomorphotria hydatis</name>
    <dbReference type="NCBI Taxonomy" id="2528027"/>
    <lineage>
        <taxon>Bacteria</taxon>
        <taxon>Pseudomonadati</taxon>
        <taxon>Planctomycetota</taxon>
        <taxon>Planctomycetia</taxon>
        <taxon>Planctomycetales</taxon>
        <taxon>Planctomycetaceae</taxon>
        <taxon>Calycomorphotria</taxon>
    </lineage>
</organism>
<evidence type="ECO:0000256" key="2">
    <source>
        <dbReference type="ARBA" id="ARBA00022448"/>
    </source>
</evidence>
<gene>
    <name evidence="6" type="primary">tagH_3</name>
    <name evidence="6" type="ORF">V22_40040</name>
</gene>
<evidence type="ECO:0000256" key="1">
    <source>
        <dbReference type="ARBA" id="ARBA00005417"/>
    </source>
</evidence>
<dbReference type="CDD" id="cd03220">
    <property type="entry name" value="ABC_KpsT_Wzt"/>
    <property type="match status" value="1"/>
</dbReference>
<dbReference type="EMBL" id="CP036316">
    <property type="protein sequence ID" value="QDT66733.1"/>
    <property type="molecule type" value="Genomic_DNA"/>
</dbReference>
<dbReference type="InterPro" id="IPR029439">
    <property type="entry name" value="Wzt_C"/>
</dbReference>
<comment type="similarity">
    <text evidence="1">Belongs to the ABC transporter superfamily.</text>
</comment>
<proteinExistence type="inferred from homology"/>
<dbReference type="InterPro" id="IPR050683">
    <property type="entry name" value="Bact_Polysacc_Export_ATP-bd"/>
</dbReference>
<dbReference type="PANTHER" id="PTHR46743">
    <property type="entry name" value="TEICHOIC ACIDS EXPORT ATP-BINDING PROTEIN TAGH"/>
    <property type="match status" value="1"/>
</dbReference>
<dbReference type="AlphaFoldDB" id="A0A517TED7"/>
<evidence type="ECO:0000259" key="5">
    <source>
        <dbReference type="PROSITE" id="PS50893"/>
    </source>
</evidence>
<keyword evidence="2" id="KW-0813">Transport</keyword>
<reference evidence="6 7" key="1">
    <citation type="submission" date="2019-02" db="EMBL/GenBank/DDBJ databases">
        <title>Deep-cultivation of Planctomycetes and their phenomic and genomic characterization uncovers novel biology.</title>
        <authorList>
            <person name="Wiegand S."/>
            <person name="Jogler M."/>
            <person name="Boedeker C."/>
            <person name="Pinto D."/>
            <person name="Vollmers J."/>
            <person name="Rivas-Marin E."/>
            <person name="Kohn T."/>
            <person name="Peeters S.H."/>
            <person name="Heuer A."/>
            <person name="Rast P."/>
            <person name="Oberbeckmann S."/>
            <person name="Bunk B."/>
            <person name="Jeske O."/>
            <person name="Meyerdierks A."/>
            <person name="Storesund J.E."/>
            <person name="Kallscheuer N."/>
            <person name="Luecker S."/>
            <person name="Lage O.M."/>
            <person name="Pohl T."/>
            <person name="Merkel B.J."/>
            <person name="Hornburger P."/>
            <person name="Mueller R.-W."/>
            <person name="Bruemmer F."/>
            <person name="Labrenz M."/>
            <person name="Spormann A.M."/>
            <person name="Op den Camp H."/>
            <person name="Overmann J."/>
            <person name="Amann R."/>
            <person name="Jetten M.S.M."/>
            <person name="Mascher T."/>
            <person name="Medema M.H."/>
            <person name="Devos D.P."/>
            <person name="Kaster A.-K."/>
            <person name="Ovreas L."/>
            <person name="Rohde M."/>
            <person name="Galperin M.Y."/>
            <person name="Jogler C."/>
        </authorList>
    </citation>
    <scope>NUCLEOTIDE SEQUENCE [LARGE SCALE GENOMIC DNA]</scope>
    <source>
        <strain evidence="6 7">V22</strain>
    </source>
</reference>
<feature type="domain" description="ABC transporter" evidence="5">
    <location>
        <begin position="25"/>
        <end position="255"/>
    </location>
</feature>
<dbReference type="KEGG" id="chya:V22_40040"/>
<dbReference type="GO" id="GO:0005524">
    <property type="term" value="F:ATP binding"/>
    <property type="evidence" value="ECO:0007669"/>
    <property type="project" value="UniProtKB-KW"/>
</dbReference>
<dbReference type="Gene3D" id="2.70.50.60">
    <property type="entry name" value="abc- transporter (atp binding component) like domain"/>
    <property type="match status" value="1"/>
</dbReference>
<dbReference type="GO" id="GO:0016887">
    <property type="term" value="F:ATP hydrolysis activity"/>
    <property type="evidence" value="ECO:0007669"/>
    <property type="project" value="InterPro"/>
</dbReference>
<dbReference type="Pfam" id="PF00005">
    <property type="entry name" value="ABC_tran"/>
    <property type="match status" value="1"/>
</dbReference>
<dbReference type="PANTHER" id="PTHR46743:SF2">
    <property type="entry name" value="TEICHOIC ACIDS EXPORT ATP-BINDING PROTEIN TAGH"/>
    <property type="match status" value="1"/>
</dbReference>